<evidence type="ECO:0000256" key="2">
    <source>
        <dbReference type="ARBA" id="ARBA00022729"/>
    </source>
</evidence>
<keyword evidence="5" id="KW-0676">Redox-active center</keyword>
<reference evidence="8 9" key="1">
    <citation type="submission" date="2019-01" db="EMBL/GenBank/DDBJ databases">
        <title>Lujinxingia litoralis gen. nov., sp. nov. and Lujinxingia sediminis gen. nov., sp. nov., new members in the order Bradymonadales, isolated from coastal sediment.</title>
        <authorList>
            <person name="Li C.-M."/>
        </authorList>
    </citation>
    <scope>NUCLEOTIDE SEQUENCE [LARGE SCALE GENOMIC DNA]</scope>
    <source>
        <strain evidence="8 9">SEH01</strain>
    </source>
</reference>
<keyword evidence="6" id="KW-0175">Coiled coil</keyword>
<keyword evidence="2" id="KW-0732">Signal</keyword>
<dbReference type="InterPro" id="IPR013766">
    <property type="entry name" value="Thioredoxin_domain"/>
</dbReference>
<evidence type="ECO:0000256" key="4">
    <source>
        <dbReference type="ARBA" id="ARBA00023157"/>
    </source>
</evidence>
<dbReference type="Proteomes" id="UP000282926">
    <property type="component" value="Unassembled WGS sequence"/>
</dbReference>
<dbReference type="InterPro" id="IPR001853">
    <property type="entry name" value="DSBA-like_thioredoxin_dom"/>
</dbReference>
<gene>
    <name evidence="8" type="ORF">EA187_17650</name>
</gene>
<dbReference type="InterPro" id="IPR036249">
    <property type="entry name" value="Thioredoxin-like_sf"/>
</dbReference>
<dbReference type="InterPro" id="IPR012336">
    <property type="entry name" value="Thioredoxin-like_fold"/>
</dbReference>
<feature type="domain" description="Thioredoxin" evidence="7">
    <location>
        <begin position="42"/>
        <end position="186"/>
    </location>
</feature>
<evidence type="ECO:0000259" key="7">
    <source>
        <dbReference type="PROSITE" id="PS51352"/>
    </source>
</evidence>
<dbReference type="SUPFAM" id="SSF52833">
    <property type="entry name" value="Thioredoxin-like"/>
    <property type="match status" value="2"/>
</dbReference>
<evidence type="ECO:0000256" key="1">
    <source>
        <dbReference type="ARBA" id="ARBA00005791"/>
    </source>
</evidence>
<dbReference type="PANTHER" id="PTHR13887:SF14">
    <property type="entry name" value="DISULFIDE BOND FORMATION PROTEIN D"/>
    <property type="match status" value="1"/>
</dbReference>
<keyword evidence="3" id="KW-0560">Oxidoreductase</keyword>
<organism evidence="8 9">
    <name type="scientific">Lujinxingia sediminis</name>
    <dbReference type="NCBI Taxonomy" id="2480984"/>
    <lineage>
        <taxon>Bacteria</taxon>
        <taxon>Deltaproteobacteria</taxon>
        <taxon>Bradymonadales</taxon>
        <taxon>Lujinxingiaceae</taxon>
        <taxon>Lujinxingia</taxon>
    </lineage>
</organism>
<name>A0ABY0CNX3_9DELT</name>
<keyword evidence="4" id="KW-1015">Disulfide bond</keyword>
<dbReference type="PANTHER" id="PTHR13887">
    <property type="entry name" value="GLUTATHIONE S-TRANSFERASE KAPPA"/>
    <property type="match status" value="1"/>
</dbReference>
<accession>A0ABY0CNX3</accession>
<dbReference type="PROSITE" id="PS51257">
    <property type="entry name" value="PROKAR_LIPOPROTEIN"/>
    <property type="match status" value="1"/>
</dbReference>
<dbReference type="PROSITE" id="PS51352">
    <property type="entry name" value="THIOREDOXIN_2"/>
    <property type="match status" value="1"/>
</dbReference>
<evidence type="ECO:0000256" key="6">
    <source>
        <dbReference type="SAM" id="Coils"/>
    </source>
</evidence>
<evidence type="ECO:0000256" key="5">
    <source>
        <dbReference type="ARBA" id="ARBA00023284"/>
    </source>
</evidence>
<protein>
    <recommendedName>
        <fullName evidence="7">Thioredoxin domain-containing protein</fullName>
    </recommendedName>
</protein>
<feature type="coiled-coil region" evidence="6">
    <location>
        <begin position="159"/>
        <end position="186"/>
    </location>
</feature>
<sequence>MNRRPNVNGEDMRHRFEFRRGFLTLALSLTLAACGTTPPADTQEQSAAERPTIEMVDSELLPVEGSPVRGAPDAWVTVVVFGDFQCPFCGRLAATLDQVMAEQPEGRARVVFKHVPLDSHPHARLLAQASEAAREQGKFWEMHDLLFDNAAELREGDPQAELRRLANALELDMQRFERDLADSEVAERIARDEALAEELGLSAVPAVYINGGYIPGAQPPAVYMRAIYDVGEATRGAVDDGEMKREEVYAHSVRALLPRSRQAQAAQAEHESAQARASRVPMYHPGRPVIGDDEQALVQIAHFHSLGSEPSVEMHRRLAELQAGDPQRVRVVTFQLPHSDDEVLAFAHRALAAASLDDSSRGQRFLGWLAELPEDAWSQGPELLERMDEKLRELGVDPAQVNAEESRARLDADQRLAIELDVVGIPTAFINGQRVVGLAPLEDLQRLVDEKAAIAERVAQVRNISGRELYEAILNAAEQQPGAR</sequence>
<dbReference type="Pfam" id="PF01323">
    <property type="entry name" value="DSBA"/>
    <property type="match status" value="1"/>
</dbReference>
<evidence type="ECO:0000313" key="9">
    <source>
        <dbReference type="Proteomes" id="UP000282926"/>
    </source>
</evidence>
<evidence type="ECO:0000313" key="8">
    <source>
        <dbReference type="EMBL" id="RVU42163.1"/>
    </source>
</evidence>
<dbReference type="Pfam" id="PF13462">
    <property type="entry name" value="Thioredoxin_4"/>
    <property type="match status" value="1"/>
</dbReference>
<keyword evidence="9" id="KW-1185">Reference proteome</keyword>
<comment type="similarity">
    <text evidence="1">Belongs to the thioredoxin family. DsbA subfamily.</text>
</comment>
<dbReference type="EMBL" id="SADD01000014">
    <property type="protein sequence ID" value="RVU42163.1"/>
    <property type="molecule type" value="Genomic_DNA"/>
</dbReference>
<comment type="caution">
    <text evidence="8">The sequence shown here is derived from an EMBL/GenBank/DDBJ whole genome shotgun (WGS) entry which is preliminary data.</text>
</comment>
<proteinExistence type="inferred from homology"/>
<dbReference type="Gene3D" id="3.40.30.10">
    <property type="entry name" value="Glutaredoxin"/>
    <property type="match status" value="2"/>
</dbReference>
<evidence type="ECO:0000256" key="3">
    <source>
        <dbReference type="ARBA" id="ARBA00023002"/>
    </source>
</evidence>